<evidence type="ECO:0000313" key="8">
    <source>
        <dbReference type="EMBL" id="KAL3286143.1"/>
    </source>
</evidence>
<dbReference type="Proteomes" id="UP001516400">
    <property type="component" value="Unassembled WGS sequence"/>
</dbReference>
<evidence type="ECO:0000313" key="9">
    <source>
        <dbReference type="Proteomes" id="UP001516400"/>
    </source>
</evidence>
<dbReference type="Pfam" id="PF00732">
    <property type="entry name" value="GMC_oxred_N"/>
    <property type="match status" value="1"/>
</dbReference>
<evidence type="ECO:0000259" key="6">
    <source>
        <dbReference type="PROSITE" id="PS00623"/>
    </source>
</evidence>
<evidence type="ECO:0000259" key="7">
    <source>
        <dbReference type="PROSITE" id="PS00624"/>
    </source>
</evidence>
<proteinExistence type="inferred from homology"/>
<dbReference type="Pfam" id="PF05199">
    <property type="entry name" value="GMC_oxred_C"/>
    <property type="match status" value="1"/>
</dbReference>
<evidence type="ECO:0000256" key="2">
    <source>
        <dbReference type="PIRSR" id="PIRSR000137-1"/>
    </source>
</evidence>
<protein>
    <recommendedName>
        <fullName evidence="6 7">Glucose-methanol-choline oxidoreductase N-terminal domain-containing protein</fullName>
    </recommendedName>
</protein>
<feature type="active site" description="Proton donor" evidence="2">
    <location>
        <position position="548"/>
    </location>
</feature>
<comment type="caution">
    <text evidence="8">The sequence shown here is derived from an EMBL/GenBank/DDBJ whole genome shotgun (WGS) entry which is preliminary data.</text>
</comment>
<dbReference type="SUPFAM" id="SSF54373">
    <property type="entry name" value="FAD-linked reductases, C-terminal domain"/>
    <property type="match status" value="1"/>
</dbReference>
<gene>
    <name evidence="8" type="ORF">HHI36_000655</name>
</gene>
<keyword evidence="9" id="KW-1185">Reference proteome</keyword>
<dbReference type="SUPFAM" id="SSF51905">
    <property type="entry name" value="FAD/NAD(P)-binding domain"/>
    <property type="match status" value="1"/>
</dbReference>
<dbReference type="InterPro" id="IPR007867">
    <property type="entry name" value="GMC_OxRtase_C"/>
</dbReference>
<dbReference type="Gene3D" id="3.30.560.10">
    <property type="entry name" value="Glucose Oxidase, domain 3"/>
    <property type="match status" value="1"/>
</dbReference>
<dbReference type="AlphaFoldDB" id="A0ABD2P5J6"/>
<comment type="similarity">
    <text evidence="1 4">Belongs to the GMC oxidoreductase family.</text>
</comment>
<organism evidence="8 9">
    <name type="scientific">Cryptolaemus montrouzieri</name>
    <dbReference type="NCBI Taxonomy" id="559131"/>
    <lineage>
        <taxon>Eukaryota</taxon>
        <taxon>Metazoa</taxon>
        <taxon>Ecdysozoa</taxon>
        <taxon>Arthropoda</taxon>
        <taxon>Hexapoda</taxon>
        <taxon>Insecta</taxon>
        <taxon>Pterygota</taxon>
        <taxon>Neoptera</taxon>
        <taxon>Endopterygota</taxon>
        <taxon>Coleoptera</taxon>
        <taxon>Polyphaga</taxon>
        <taxon>Cucujiformia</taxon>
        <taxon>Coccinelloidea</taxon>
        <taxon>Coccinellidae</taxon>
        <taxon>Scymninae</taxon>
        <taxon>Scymnini</taxon>
        <taxon>Cryptolaemus</taxon>
    </lineage>
</organism>
<feature type="active site" description="Proton acceptor" evidence="2">
    <location>
        <position position="592"/>
    </location>
</feature>
<dbReference type="EMBL" id="JABFTP020000185">
    <property type="protein sequence ID" value="KAL3286143.1"/>
    <property type="molecule type" value="Genomic_DNA"/>
</dbReference>
<dbReference type="Gene3D" id="3.50.50.60">
    <property type="entry name" value="FAD/NAD(P)-binding domain"/>
    <property type="match status" value="1"/>
</dbReference>
<feature type="chain" id="PRO_5044814320" description="Glucose-methanol-choline oxidoreductase N-terminal domain-containing protein" evidence="5">
    <location>
        <begin position="17"/>
        <end position="618"/>
    </location>
</feature>
<feature type="domain" description="Glucose-methanol-choline oxidoreductase N-terminal" evidence="7">
    <location>
        <begin position="321"/>
        <end position="335"/>
    </location>
</feature>
<keyword evidence="3 4" id="KW-0274">FAD</keyword>
<feature type="binding site" evidence="3">
    <location>
        <position position="148"/>
    </location>
    <ligand>
        <name>FAD</name>
        <dbReference type="ChEBI" id="CHEBI:57692"/>
    </ligand>
</feature>
<dbReference type="PROSITE" id="PS00623">
    <property type="entry name" value="GMC_OXRED_1"/>
    <property type="match status" value="1"/>
</dbReference>
<name>A0ABD2P5J6_9CUCU</name>
<dbReference type="PROSITE" id="PS00624">
    <property type="entry name" value="GMC_OXRED_2"/>
    <property type="match status" value="1"/>
</dbReference>
<accession>A0ABD2P5J6</accession>
<dbReference type="InterPro" id="IPR036188">
    <property type="entry name" value="FAD/NAD-bd_sf"/>
</dbReference>
<sequence length="618" mass="69732">MKVLILFVTYVVLVTSTEEQFKLKVDYYNRLIQNALKQAKEYKSRQDNSDYFKDIKNEDGITDYGTFDFIVVGAGSSGSVLASRLSEVENFKVLLLEAGKLDDDLTEIPYVMNLLQSSDRDWGYYTTPQKNGCYGWKGNRCSYARGKVLGGSGSINYLAYARGNKGDYDKWASLGNPGWSFNDVLPYLQKLENFEADNIDRTYRGFAGPVNVAYKIPKENFTWIRNAYLEIGVKTIQDYNGKQQFGVSRIQRNIKHGRRVSGATGYVRPSSVRHNFNVTVEAFVTRILIDAITKSANGVEFIKNGRMFVAKARKETIISGGAINTPQLLMLSGIGPEDELNKHGIPVIENLPVGKYLKDHISLQVSYRTNISVATKSFCKYIEEYLNGEGILTNLENSVSISFFHTRNVSASVPNVEIVFFLPTPITKPMPPRSNFTADAQNYMEKLDQHTNIYFTIFLLHPKSVGTLTLQSNSPRDFPLIDIGIFSDPEDKEDFYKAIQIVNKIGKTKAVQMVDAKQIDYQFCNQFLRDSKEYWYCALEHMALPGMHMSSTVKMGPRRDPFAVVDSNLRVYGVRKLRVVDCSVIPTTISGHYNGPAFLIGEKAADIIKEAYNIPLQL</sequence>
<dbReference type="PANTHER" id="PTHR11552:SF158">
    <property type="entry name" value="GH23626P-RELATED"/>
    <property type="match status" value="1"/>
</dbReference>
<keyword evidence="5" id="KW-0732">Signal</keyword>
<dbReference type="InterPro" id="IPR000172">
    <property type="entry name" value="GMC_OxRdtase_N"/>
</dbReference>
<feature type="binding site" evidence="3">
    <location>
        <position position="284"/>
    </location>
    <ligand>
        <name>FAD</name>
        <dbReference type="ChEBI" id="CHEBI:57692"/>
    </ligand>
</feature>
<dbReference type="PANTHER" id="PTHR11552">
    <property type="entry name" value="GLUCOSE-METHANOL-CHOLINE GMC OXIDOREDUCTASE"/>
    <property type="match status" value="1"/>
</dbReference>
<evidence type="ECO:0000256" key="5">
    <source>
        <dbReference type="SAM" id="SignalP"/>
    </source>
</evidence>
<evidence type="ECO:0000256" key="3">
    <source>
        <dbReference type="PIRSR" id="PIRSR000137-2"/>
    </source>
</evidence>
<feature type="signal peptide" evidence="5">
    <location>
        <begin position="1"/>
        <end position="16"/>
    </location>
</feature>
<keyword evidence="4" id="KW-0285">Flavoprotein</keyword>
<evidence type="ECO:0000256" key="4">
    <source>
        <dbReference type="RuleBase" id="RU003968"/>
    </source>
</evidence>
<dbReference type="InterPro" id="IPR012132">
    <property type="entry name" value="GMC_OxRdtase"/>
</dbReference>
<dbReference type="PIRSF" id="PIRSF000137">
    <property type="entry name" value="Alcohol_oxidase"/>
    <property type="match status" value="1"/>
</dbReference>
<feature type="domain" description="Glucose-methanol-choline oxidoreductase N-terminal" evidence="6">
    <location>
        <begin position="146"/>
        <end position="169"/>
    </location>
</feature>
<evidence type="ECO:0000256" key="1">
    <source>
        <dbReference type="ARBA" id="ARBA00010790"/>
    </source>
</evidence>
<comment type="cofactor">
    <cofactor evidence="3">
        <name>FAD</name>
        <dbReference type="ChEBI" id="CHEBI:57692"/>
    </cofactor>
</comment>
<reference evidence="8 9" key="1">
    <citation type="journal article" date="2021" name="BMC Biol.">
        <title>Horizontally acquired antibacterial genes associated with adaptive radiation of ladybird beetles.</title>
        <authorList>
            <person name="Li H.S."/>
            <person name="Tang X.F."/>
            <person name="Huang Y.H."/>
            <person name="Xu Z.Y."/>
            <person name="Chen M.L."/>
            <person name="Du X.Y."/>
            <person name="Qiu B.Y."/>
            <person name="Chen P.T."/>
            <person name="Zhang W."/>
            <person name="Slipinski A."/>
            <person name="Escalona H.E."/>
            <person name="Waterhouse R.M."/>
            <person name="Zwick A."/>
            <person name="Pang H."/>
        </authorList>
    </citation>
    <scope>NUCLEOTIDE SEQUENCE [LARGE SCALE GENOMIC DNA]</scope>
    <source>
        <strain evidence="8">SYSU2018</strain>
    </source>
</reference>